<comment type="caution">
    <text evidence="2">The sequence shown here is derived from an EMBL/GenBank/DDBJ whole genome shotgun (WGS) entry which is preliminary data.</text>
</comment>
<reference evidence="2 3" key="1">
    <citation type="submission" date="2018-07" db="EMBL/GenBank/DDBJ databases">
        <title>Genomic Encyclopedia of Type Strains, Phase III (KMG-III): the genomes of soil and plant-associated and newly described type strains.</title>
        <authorList>
            <person name="Whitman W."/>
        </authorList>
    </citation>
    <scope>NUCLEOTIDE SEQUENCE [LARGE SCALE GENOMIC DNA]</scope>
    <source>
        <strain evidence="2 3">CECT 7031</strain>
    </source>
</reference>
<dbReference type="Proteomes" id="UP000254912">
    <property type="component" value="Unassembled WGS sequence"/>
</dbReference>
<evidence type="ECO:0000313" key="2">
    <source>
        <dbReference type="EMBL" id="RDL06500.1"/>
    </source>
</evidence>
<proteinExistence type="predicted"/>
<protein>
    <submittedName>
        <fullName evidence="2">Type III secretion system (T3SS) SseB-like protein</fullName>
    </submittedName>
</protein>
<gene>
    <name evidence="2" type="ORF">DFP99_0878</name>
</gene>
<dbReference type="KEGG" id="wso:WSWS_00173"/>
<feature type="domain" description="SseB protein N-terminal" evidence="1">
    <location>
        <begin position="16"/>
        <end position="138"/>
    </location>
</feature>
<evidence type="ECO:0000259" key="1">
    <source>
        <dbReference type="Pfam" id="PF07179"/>
    </source>
</evidence>
<keyword evidence="3" id="KW-1185">Reference proteome</keyword>
<dbReference type="EMBL" id="QRAS01000002">
    <property type="protein sequence ID" value="RDL06500.1"/>
    <property type="molecule type" value="Genomic_DNA"/>
</dbReference>
<dbReference type="GeneID" id="94545386"/>
<dbReference type="Pfam" id="PF07179">
    <property type="entry name" value="SseB"/>
    <property type="match status" value="1"/>
</dbReference>
<evidence type="ECO:0000313" key="3">
    <source>
        <dbReference type="Proteomes" id="UP000254912"/>
    </source>
</evidence>
<accession>A0A288QL23</accession>
<dbReference type="InterPro" id="IPR009839">
    <property type="entry name" value="SseB_N"/>
</dbReference>
<organism evidence="2 3">
    <name type="scientific">Weissella soli</name>
    <dbReference type="NCBI Taxonomy" id="155866"/>
    <lineage>
        <taxon>Bacteria</taxon>
        <taxon>Bacillati</taxon>
        <taxon>Bacillota</taxon>
        <taxon>Bacilli</taxon>
        <taxon>Lactobacillales</taxon>
        <taxon>Lactobacillaceae</taxon>
        <taxon>Weissella</taxon>
    </lineage>
</organism>
<name>A0A288QL23_9LACO</name>
<dbReference type="AlphaFoldDB" id="A0A288QL23"/>
<sequence>MATRIYFNEVVDNEDLEQAFNSYLQDVNPDTEHDFIKMIGVSRLYAPVQILGAEFTSEADGSLSAEYEDGIEVQYQVIKNGNDELFFPAFTSQVEYDKWAKTSTAQGLVTSLLSFDQFSSLTIPNDQIAGVVINPFGQNIVLNKTNLQYMVDALIQMNQNATISLDETTTDQTAFAALLARDLPGNLPDIRTVWAVDLVRGDERTLVYVLDADAEDANAQFFAYAQVSDQTPEFSNVLNVSQIGYPRLAVYTPIYNNVD</sequence>
<dbReference type="RefSeq" id="WP_070229491.1">
    <property type="nucleotide sequence ID" value="NZ_BJYO01000003.1"/>
</dbReference>